<evidence type="ECO:0000256" key="2">
    <source>
        <dbReference type="ARBA" id="ARBA00022840"/>
    </source>
</evidence>
<dbReference type="GO" id="GO:0005524">
    <property type="term" value="F:ATP binding"/>
    <property type="evidence" value="ECO:0007669"/>
    <property type="project" value="UniProtKB-KW"/>
</dbReference>
<dbReference type="InterPro" id="IPR003593">
    <property type="entry name" value="AAA+_ATPase"/>
</dbReference>
<accession>A0ABS5TT71</accession>
<feature type="region of interest" description="Disordered" evidence="3">
    <location>
        <begin position="235"/>
        <end position="262"/>
    </location>
</feature>
<name>A0ABS5TT71_9ACTN</name>
<sequence length="484" mass="50680">MTATPHVPTRTTAVATVTGLTVHAPDGTSLLEDLGLHLAEGTVTAVLGRSGAGKTTLALALLGHLGTGLRCAAGQIEVAGHDPFTAAGRKALRGKKIGYLPQDPASSLDPRRRIGAQLLTAARIAYPGENRAGRRARVDQAARAAALDTGLLRRHPGELSGGQAQRALLAWTLVTRPRLLVLDEPTSGLDAVTAHRVAVAFTTLAWNPAVLLITHDRDLAGRVATDVLELTAGRLRPATPRERTAPPPPRARTGQDARTTAAESVPALEALDVSVERGGRRLLDAVSLRLVPGELVAVQGISGSGKTSLARALSGLAVPATGRLVVHGTPTPWDAAARARTGQPYLAYVGQDARAALNPHENVRRSLTRALASADRRGLPAPTGTAELIACFALPPDVLDRTPDRLSGGQRHRVALARALAAAPAVLICDETTAALDANTTDLVLDALLTWRRRHGTPMVLITHQHQVAARATRVLTLTGGRLQ</sequence>
<dbReference type="SUPFAM" id="SSF52540">
    <property type="entry name" value="P-loop containing nucleoside triphosphate hydrolases"/>
    <property type="match status" value="2"/>
</dbReference>
<keyword evidence="6" id="KW-1185">Reference proteome</keyword>
<evidence type="ECO:0000256" key="1">
    <source>
        <dbReference type="ARBA" id="ARBA00022741"/>
    </source>
</evidence>
<evidence type="ECO:0000259" key="4">
    <source>
        <dbReference type="PROSITE" id="PS50893"/>
    </source>
</evidence>
<evidence type="ECO:0000313" key="5">
    <source>
        <dbReference type="EMBL" id="MBT0774007.1"/>
    </source>
</evidence>
<dbReference type="Pfam" id="PF00005">
    <property type="entry name" value="ABC_tran"/>
    <property type="match status" value="2"/>
</dbReference>
<keyword evidence="1" id="KW-0547">Nucleotide-binding</keyword>
<comment type="caution">
    <text evidence="5">The sequence shown here is derived from an EMBL/GenBank/DDBJ whole genome shotgun (WGS) entry which is preliminary data.</text>
</comment>
<dbReference type="RefSeq" id="WP_214160542.1">
    <property type="nucleotide sequence ID" value="NZ_JAHBAY010000022.1"/>
</dbReference>
<dbReference type="InterPro" id="IPR027417">
    <property type="entry name" value="P-loop_NTPase"/>
</dbReference>
<dbReference type="PANTHER" id="PTHR24220:SF685">
    <property type="entry name" value="ABC TRANSPORTER RELATED"/>
    <property type="match status" value="1"/>
</dbReference>
<dbReference type="Proteomes" id="UP001197247">
    <property type="component" value="Unassembled WGS sequence"/>
</dbReference>
<feature type="domain" description="ABC transporter" evidence="4">
    <location>
        <begin position="9"/>
        <end position="257"/>
    </location>
</feature>
<dbReference type="InterPro" id="IPR003439">
    <property type="entry name" value="ABC_transporter-like_ATP-bd"/>
</dbReference>
<gene>
    <name evidence="5" type="ORF">KIH74_33995</name>
</gene>
<dbReference type="PANTHER" id="PTHR24220">
    <property type="entry name" value="IMPORT ATP-BINDING PROTEIN"/>
    <property type="match status" value="1"/>
</dbReference>
<organism evidence="5 6">
    <name type="scientific">Kineosporia corallincola</name>
    <dbReference type="NCBI Taxonomy" id="2835133"/>
    <lineage>
        <taxon>Bacteria</taxon>
        <taxon>Bacillati</taxon>
        <taxon>Actinomycetota</taxon>
        <taxon>Actinomycetes</taxon>
        <taxon>Kineosporiales</taxon>
        <taxon>Kineosporiaceae</taxon>
        <taxon>Kineosporia</taxon>
    </lineage>
</organism>
<dbReference type="EMBL" id="JAHBAY010000022">
    <property type="protein sequence ID" value="MBT0774007.1"/>
    <property type="molecule type" value="Genomic_DNA"/>
</dbReference>
<dbReference type="SMART" id="SM00382">
    <property type="entry name" value="AAA"/>
    <property type="match status" value="2"/>
</dbReference>
<proteinExistence type="predicted"/>
<dbReference type="InterPro" id="IPR015854">
    <property type="entry name" value="ABC_transpr_LolD-like"/>
</dbReference>
<dbReference type="PROSITE" id="PS50893">
    <property type="entry name" value="ABC_TRANSPORTER_2"/>
    <property type="match status" value="2"/>
</dbReference>
<keyword evidence="2 5" id="KW-0067">ATP-binding</keyword>
<feature type="domain" description="ABC transporter" evidence="4">
    <location>
        <begin position="268"/>
        <end position="484"/>
    </location>
</feature>
<evidence type="ECO:0000313" key="6">
    <source>
        <dbReference type="Proteomes" id="UP001197247"/>
    </source>
</evidence>
<dbReference type="Gene3D" id="3.40.50.300">
    <property type="entry name" value="P-loop containing nucleotide triphosphate hydrolases"/>
    <property type="match status" value="2"/>
</dbReference>
<reference evidence="5 6" key="1">
    <citation type="submission" date="2021-05" db="EMBL/GenBank/DDBJ databases">
        <title>Kineosporia and Streptomyces sp. nov. two new marine actinobacteria isolated from Coral.</title>
        <authorList>
            <person name="Buangrab K."/>
            <person name="Sutthacheep M."/>
            <person name="Yeemin T."/>
            <person name="Harunari E."/>
            <person name="Igarashi Y."/>
            <person name="Kanchanasin P."/>
            <person name="Tanasupawat S."/>
            <person name="Phongsopitanun W."/>
        </authorList>
    </citation>
    <scope>NUCLEOTIDE SEQUENCE [LARGE SCALE GENOMIC DNA]</scope>
    <source>
        <strain evidence="5 6">J2-2</strain>
    </source>
</reference>
<protein>
    <submittedName>
        <fullName evidence="5">ABC transporter ATP-binding protein</fullName>
    </submittedName>
</protein>
<evidence type="ECO:0000256" key="3">
    <source>
        <dbReference type="SAM" id="MobiDB-lite"/>
    </source>
</evidence>